<dbReference type="Pfam" id="PF04664">
    <property type="entry name" value="OGFr_N"/>
    <property type="match status" value="1"/>
</dbReference>
<evidence type="ECO:0000256" key="1">
    <source>
        <dbReference type="SAM" id="MobiDB-lite"/>
    </source>
</evidence>
<feature type="region of interest" description="Disordered" evidence="1">
    <location>
        <begin position="1"/>
        <end position="37"/>
    </location>
</feature>
<gene>
    <name evidence="3" type="ORF">EOD73_17125</name>
</gene>
<evidence type="ECO:0000259" key="2">
    <source>
        <dbReference type="Pfam" id="PF04664"/>
    </source>
</evidence>
<comment type="caution">
    <text evidence="3">The sequence shown here is derived from an EMBL/GenBank/DDBJ whole genome shotgun (WGS) entry which is preliminary data.</text>
</comment>
<protein>
    <recommendedName>
        <fullName evidence="2">Opioid growth factor receptor (OGFr) conserved domain-containing protein</fullName>
    </recommendedName>
</protein>
<dbReference type="OrthoDB" id="273514at2"/>
<evidence type="ECO:0000313" key="4">
    <source>
        <dbReference type="Proteomes" id="UP000288587"/>
    </source>
</evidence>
<dbReference type="EMBL" id="SACM01000006">
    <property type="protein sequence ID" value="RVT82455.1"/>
    <property type="molecule type" value="Genomic_DNA"/>
</dbReference>
<dbReference type="PANTHER" id="PTHR14015">
    <property type="entry name" value="OPIOID GROWTH FACTOR RECEPTOR OGFR ZETA-TYPE OPIOID RECEPTOR"/>
    <property type="match status" value="1"/>
</dbReference>
<keyword evidence="4" id="KW-1185">Reference proteome</keyword>
<dbReference type="GO" id="GO:0140625">
    <property type="term" value="F:opioid growth factor receptor activity"/>
    <property type="evidence" value="ECO:0007669"/>
    <property type="project" value="InterPro"/>
</dbReference>
<dbReference type="PANTHER" id="PTHR14015:SF2">
    <property type="entry name" value="OPIOID GROWTH FACTOR RECEPTOR (OGFR) CONSERVED DOMAIN-CONTAINING PROTEIN"/>
    <property type="match status" value="1"/>
</dbReference>
<dbReference type="GO" id="GO:0016020">
    <property type="term" value="C:membrane"/>
    <property type="evidence" value="ECO:0007669"/>
    <property type="project" value="InterPro"/>
</dbReference>
<dbReference type="Proteomes" id="UP000288587">
    <property type="component" value="Unassembled WGS sequence"/>
</dbReference>
<proteinExistence type="predicted"/>
<accession>A0A437LAN0</accession>
<sequence length="273" mass="30430">MQQGTSHQKGMAHLVSQQGPSLTSPAQHPRVDGSREALGSLGAGASFGPTFVGNLTMPCELWLYPEFLGSLDPQSSADWHQRHSRRSMSQALLSFLRGEGPDGAGRTLNEVLGRDDDWWEAKHDFVQWLFPNPLPSRANPRAPLLSDAVIEVVQRDAEIQANVDRALLRFTQFLGFELTDEGYVLLESWPTAKKRWFSRDTHNGMRLTRTLKFLTGIGREEQAEVLVAALLKMCRDEVGCGITPMTRSYWRSTLDMALAPVPRTFVARAVVNA</sequence>
<evidence type="ECO:0000313" key="3">
    <source>
        <dbReference type="EMBL" id="RVT82455.1"/>
    </source>
</evidence>
<feature type="domain" description="Opioid growth factor receptor (OGFr) conserved" evidence="2">
    <location>
        <begin position="114"/>
        <end position="232"/>
    </location>
</feature>
<name>A0A437LAN0_9BURK</name>
<organism evidence="3 4">
    <name type="scientific">Inhella crocodyli</name>
    <dbReference type="NCBI Taxonomy" id="2499851"/>
    <lineage>
        <taxon>Bacteria</taxon>
        <taxon>Pseudomonadati</taxon>
        <taxon>Pseudomonadota</taxon>
        <taxon>Betaproteobacteria</taxon>
        <taxon>Burkholderiales</taxon>
        <taxon>Sphaerotilaceae</taxon>
        <taxon>Inhella</taxon>
    </lineage>
</organism>
<reference evidence="3 4" key="1">
    <citation type="submission" date="2019-01" db="EMBL/GenBank/DDBJ databases">
        <authorList>
            <person name="Chen W.-M."/>
        </authorList>
    </citation>
    <scope>NUCLEOTIDE SEQUENCE [LARGE SCALE GENOMIC DNA]</scope>
    <source>
        <strain evidence="3 4">CCP-18</strain>
    </source>
</reference>
<dbReference type="InterPro" id="IPR006757">
    <property type="entry name" value="OGF_rcpt"/>
</dbReference>
<feature type="compositionally biased region" description="Polar residues" evidence="1">
    <location>
        <begin position="15"/>
        <end position="26"/>
    </location>
</feature>
<dbReference type="AlphaFoldDB" id="A0A437LAN0"/>
<dbReference type="InterPro" id="IPR039574">
    <property type="entry name" value="OGFr"/>
</dbReference>